<keyword evidence="2 5" id="KW-0238">DNA-binding</keyword>
<dbReference type="PANTHER" id="PTHR46796:SF13">
    <property type="entry name" value="HTH-TYPE TRANSCRIPTIONAL ACTIVATOR RHAS"/>
    <property type="match status" value="1"/>
</dbReference>
<dbReference type="GO" id="GO:0003700">
    <property type="term" value="F:DNA-binding transcription factor activity"/>
    <property type="evidence" value="ECO:0007669"/>
    <property type="project" value="InterPro"/>
</dbReference>
<dbReference type="InterPro" id="IPR018060">
    <property type="entry name" value="HTH_AraC"/>
</dbReference>
<dbReference type="PROSITE" id="PS01124">
    <property type="entry name" value="HTH_ARAC_FAMILY_2"/>
    <property type="match status" value="1"/>
</dbReference>
<dbReference type="InterPro" id="IPR050204">
    <property type="entry name" value="AraC_XylS_family_regulators"/>
</dbReference>
<sequence length="269" mass="30252">MQIAPHPLLSGIVKHYLTIAHNQHVAMNYRLFSDGNPGIVFHLKDPLLQYNQLHTFASKQPGSFVYGQITYYNDITSTGELAMLIIVLQPNALLTLLGLHAYELNNNTVPLKELFGQDAFDLEDRIANATNHPAAAAIAEQFLLKKTTSTNKNANITDRAINIINANKGIISIKNLLNAMPVTERQLERKFNEEVGISAKKFIDAVKFQNYLKQLQKLSSIKELNSLSYTCGYYDQAHLNNFFRKHTGVTPLQYKANHNLLAINFMPLA</sequence>
<feature type="domain" description="HTH araC/xylS-type" evidence="4">
    <location>
        <begin position="158"/>
        <end position="257"/>
    </location>
</feature>
<dbReference type="GO" id="GO:0043565">
    <property type="term" value="F:sequence-specific DNA binding"/>
    <property type="evidence" value="ECO:0007669"/>
    <property type="project" value="InterPro"/>
</dbReference>
<dbReference type="PANTHER" id="PTHR46796">
    <property type="entry name" value="HTH-TYPE TRANSCRIPTIONAL ACTIVATOR RHAS-RELATED"/>
    <property type="match status" value="1"/>
</dbReference>
<dbReference type="OrthoDB" id="511992at2"/>
<dbReference type="STRING" id="551995.SAMN05192574_102977"/>
<keyword evidence="3" id="KW-0804">Transcription</keyword>
<organism evidence="5 6">
    <name type="scientific">Mucilaginibacter gossypiicola</name>
    <dbReference type="NCBI Taxonomy" id="551995"/>
    <lineage>
        <taxon>Bacteria</taxon>
        <taxon>Pseudomonadati</taxon>
        <taxon>Bacteroidota</taxon>
        <taxon>Sphingobacteriia</taxon>
        <taxon>Sphingobacteriales</taxon>
        <taxon>Sphingobacteriaceae</taxon>
        <taxon>Mucilaginibacter</taxon>
    </lineage>
</organism>
<dbReference type="AlphaFoldDB" id="A0A1H8F6H3"/>
<keyword evidence="6" id="KW-1185">Reference proteome</keyword>
<protein>
    <submittedName>
        <fullName evidence="5">AraC-type DNA-binding protein</fullName>
    </submittedName>
</protein>
<evidence type="ECO:0000259" key="4">
    <source>
        <dbReference type="PROSITE" id="PS01124"/>
    </source>
</evidence>
<reference evidence="6" key="1">
    <citation type="submission" date="2016-10" db="EMBL/GenBank/DDBJ databases">
        <authorList>
            <person name="Varghese N."/>
            <person name="Submissions S."/>
        </authorList>
    </citation>
    <scope>NUCLEOTIDE SEQUENCE [LARGE SCALE GENOMIC DNA]</scope>
    <source>
        <strain evidence="6">Gh-48</strain>
    </source>
</reference>
<dbReference type="InterPro" id="IPR046532">
    <property type="entry name" value="DUF6597"/>
</dbReference>
<evidence type="ECO:0000313" key="6">
    <source>
        <dbReference type="Proteomes" id="UP000198942"/>
    </source>
</evidence>
<dbReference type="InterPro" id="IPR009057">
    <property type="entry name" value="Homeodomain-like_sf"/>
</dbReference>
<dbReference type="Pfam" id="PF12833">
    <property type="entry name" value="HTH_18"/>
    <property type="match status" value="1"/>
</dbReference>
<dbReference type="SMART" id="SM00342">
    <property type="entry name" value="HTH_ARAC"/>
    <property type="match status" value="1"/>
</dbReference>
<dbReference type="RefSeq" id="WP_091210303.1">
    <property type="nucleotide sequence ID" value="NZ_FOCL01000002.1"/>
</dbReference>
<dbReference type="EMBL" id="FOCL01000002">
    <property type="protein sequence ID" value="SEN27423.1"/>
    <property type="molecule type" value="Genomic_DNA"/>
</dbReference>
<evidence type="ECO:0000313" key="5">
    <source>
        <dbReference type="EMBL" id="SEN27423.1"/>
    </source>
</evidence>
<gene>
    <name evidence="5" type="ORF">SAMN05192574_102977</name>
</gene>
<proteinExistence type="predicted"/>
<evidence type="ECO:0000256" key="1">
    <source>
        <dbReference type="ARBA" id="ARBA00023015"/>
    </source>
</evidence>
<keyword evidence="1" id="KW-0805">Transcription regulation</keyword>
<dbReference type="SUPFAM" id="SSF46689">
    <property type="entry name" value="Homeodomain-like"/>
    <property type="match status" value="1"/>
</dbReference>
<evidence type="ECO:0000256" key="3">
    <source>
        <dbReference type="ARBA" id="ARBA00023163"/>
    </source>
</evidence>
<name>A0A1H8F6H3_9SPHI</name>
<evidence type="ECO:0000256" key="2">
    <source>
        <dbReference type="ARBA" id="ARBA00023125"/>
    </source>
</evidence>
<dbReference type="Gene3D" id="1.10.10.60">
    <property type="entry name" value="Homeodomain-like"/>
    <property type="match status" value="1"/>
</dbReference>
<dbReference type="Proteomes" id="UP000198942">
    <property type="component" value="Unassembled WGS sequence"/>
</dbReference>
<dbReference type="Pfam" id="PF20240">
    <property type="entry name" value="DUF6597"/>
    <property type="match status" value="1"/>
</dbReference>
<accession>A0A1H8F6H3</accession>